<proteinExistence type="predicted"/>
<organism evidence="2 3">
    <name type="scientific">Sphagnum troendelagicum</name>
    <dbReference type="NCBI Taxonomy" id="128251"/>
    <lineage>
        <taxon>Eukaryota</taxon>
        <taxon>Viridiplantae</taxon>
        <taxon>Streptophyta</taxon>
        <taxon>Embryophyta</taxon>
        <taxon>Bryophyta</taxon>
        <taxon>Sphagnophytina</taxon>
        <taxon>Sphagnopsida</taxon>
        <taxon>Sphagnales</taxon>
        <taxon>Sphagnaceae</taxon>
        <taxon>Sphagnum</taxon>
    </lineage>
</organism>
<evidence type="ECO:0000259" key="1">
    <source>
        <dbReference type="Pfam" id="PF01738"/>
    </source>
</evidence>
<dbReference type="Pfam" id="PF01738">
    <property type="entry name" value="DLH"/>
    <property type="match status" value="1"/>
</dbReference>
<dbReference type="EMBL" id="OZ019903">
    <property type="protein sequence ID" value="CAK9197403.1"/>
    <property type="molecule type" value="Genomic_DNA"/>
</dbReference>
<dbReference type="Gene3D" id="3.40.50.1820">
    <property type="entry name" value="alpha/beta hydrolase"/>
    <property type="match status" value="1"/>
</dbReference>
<accession>A0ABP0TJB2</accession>
<protein>
    <recommendedName>
        <fullName evidence="1">Dienelactone hydrolase domain-containing protein</fullName>
    </recommendedName>
</protein>
<dbReference type="InterPro" id="IPR051049">
    <property type="entry name" value="Dienelactone_hydrolase-like"/>
</dbReference>
<dbReference type="PANTHER" id="PTHR46623">
    <property type="entry name" value="CARBOXYMETHYLENEBUTENOLIDASE-RELATED"/>
    <property type="match status" value="1"/>
</dbReference>
<name>A0ABP0TJB2_9BRYO</name>
<gene>
    <name evidence="2" type="ORF">CSSPTR1EN2_LOCUS3957</name>
</gene>
<evidence type="ECO:0000313" key="3">
    <source>
        <dbReference type="Proteomes" id="UP001497512"/>
    </source>
</evidence>
<feature type="domain" description="Dienelactone hydrolase" evidence="1">
    <location>
        <begin position="82"/>
        <end position="300"/>
    </location>
</feature>
<dbReference type="InterPro" id="IPR029058">
    <property type="entry name" value="AB_hydrolase_fold"/>
</dbReference>
<reference evidence="2" key="1">
    <citation type="submission" date="2024-02" db="EMBL/GenBank/DDBJ databases">
        <authorList>
            <consortium name="ELIXIR-Norway"/>
            <consortium name="Elixir Norway"/>
        </authorList>
    </citation>
    <scope>NUCLEOTIDE SEQUENCE</scope>
</reference>
<dbReference type="PANTHER" id="PTHR46623:SF6">
    <property type="entry name" value="ALPHA_BETA-HYDROLASES SUPERFAMILY PROTEIN"/>
    <property type="match status" value="1"/>
</dbReference>
<keyword evidence="3" id="KW-1185">Reference proteome</keyword>
<evidence type="ECO:0000313" key="2">
    <source>
        <dbReference type="EMBL" id="CAK9197403.1"/>
    </source>
</evidence>
<dbReference type="SUPFAM" id="SSF53474">
    <property type="entry name" value="alpha/beta-Hydrolases"/>
    <property type="match status" value="1"/>
</dbReference>
<dbReference type="Proteomes" id="UP001497512">
    <property type="component" value="Chromosome 11"/>
</dbReference>
<sequence>MASVIFAPSSLYGARQAPGATALIKNGLRLFTTPSFAGQRRREAHLGHHLCCFSYQSGTTGSIASNLEKVKIERNGDGKIEFDVYVVGEKGAPGIVVVQEWWGVDYEIKKHAINIASKGYRALIPDLYRGKLGLEVAEAQHLLEGLDWPGAVADIAASAKWLKDQGSSKVGVTGFCMGGGLTIASAVRVPGIDAVVAFYGTPPPQLADPVEAKVPVQAHFGENDTLTGLSDKETAKALEEKLKKANVPSEVYLYPNVGHAFMNSSPEAIERKKATGFGEHHQEAVDLAWSRFDLWFKKYLQVGK</sequence>
<dbReference type="InterPro" id="IPR002925">
    <property type="entry name" value="Dienelactn_hydro"/>
</dbReference>